<dbReference type="AlphaFoldDB" id="A0A849BVI4"/>
<dbReference type="Proteomes" id="UP000586827">
    <property type="component" value="Unassembled WGS sequence"/>
</dbReference>
<keyword evidence="2" id="KW-1185">Reference proteome</keyword>
<accession>A0A849BVI4</accession>
<reference evidence="1 2" key="1">
    <citation type="submission" date="2020-05" db="EMBL/GenBank/DDBJ databases">
        <title>MicrobeNet Type strains.</title>
        <authorList>
            <person name="Nicholson A.C."/>
        </authorList>
    </citation>
    <scope>NUCLEOTIDE SEQUENCE [LARGE SCALE GENOMIC DNA]</scope>
    <source>
        <strain evidence="1 2">JCM 3224</strain>
    </source>
</reference>
<organism evidence="1 2">
    <name type="scientific">Nocardia uniformis</name>
    <dbReference type="NCBI Taxonomy" id="53432"/>
    <lineage>
        <taxon>Bacteria</taxon>
        <taxon>Bacillati</taxon>
        <taxon>Actinomycetota</taxon>
        <taxon>Actinomycetes</taxon>
        <taxon>Mycobacteriales</taxon>
        <taxon>Nocardiaceae</taxon>
        <taxon>Nocardia</taxon>
    </lineage>
</organism>
<evidence type="ECO:0000313" key="1">
    <source>
        <dbReference type="EMBL" id="NNH68946.1"/>
    </source>
</evidence>
<sequence length="178" mass="20050">MSHVIKNVHERTLPTTTERVWSELCRLGAATNPIYPLEWGWVRFPEGIAAGKPMVHNNGIMVMNLAIAEAVPGEKLWFGDPTEVGPNRSGHGFLLEPLADRTRISHVMRIEFPVFVVVLWTLFGRTVHDETSEAILDNLERAITGRVANERQLSVRARIIRRLIRNNAGQDVRSPSRG</sequence>
<name>A0A849BVI4_9NOCA</name>
<dbReference type="SUPFAM" id="SSF55961">
    <property type="entry name" value="Bet v1-like"/>
    <property type="match status" value="1"/>
</dbReference>
<evidence type="ECO:0000313" key="2">
    <source>
        <dbReference type="Proteomes" id="UP000586827"/>
    </source>
</evidence>
<gene>
    <name evidence="1" type="ORF">HLB23_03490</name>
</gene>
<proteinExistence type="predicted"/>
<comment type="caution">
    <text evidence="1">The sequence shown here is derived from an EMBL/GenBank/DDBJ whole genome shotgun (WGS) entry which is preliminary data.</text>
</comment>
<dbReference type="EMBL" id="JABELX010000001">
    <property type="protein sequence ID" value="NNH68946.1"/>
    <property type="molecule type" value="Genomic_DNA"/>
</dbReference>
<protein>
    <submittedName>
        <fullName evidence="1">Uncharacterized protein</fullName>
    </submittedName>
</protein>
<dbReference type="RefSeq" id="WP_067525904.1">
    <property type="nucleotide sequence ID" value="NZ_JABELX010000001.1"/>
</dbReference>